<reference evidence="2 3" key="1">
    <citation type="submission" date="2018-10" db="EMBL/GenBank/DDBJ databases">
        <title>Phylogenomics of Brevibacillus.</title>
        <authorList>
            <person name="Dunlap C."/>
        </authorList>
    </citation>
    <scope>NUCLEOTIDE SEQUENCE [LARGE SCALE GENOMIC DNA]</scope>
    <source>
        <strain evidence="2 3">NRRL NRS 1219</strain>
    </source>
</reference>
<comment type="caution">
    <text evidence="2">The sequence shown here is derived from an EMBL/GenBank/DDBJ whole genome shotgun (WGS) entry which is preliminary data.</text>
</comment>
<keyword evidence="2" id="KW-0282">Flagellum</keyword>
<organism evidence="2 3">
    <name type="scientific">Brevibacillus agri</name>
    <dbReference type="NCBI Taxonomy" id="51101"/>
    <lineage>
        <taxon>Bacteria</taxon>
        <taxon>Bacillati</taxon>
        <taxon>Bacillota</taxon>
        <taxon>Bacilli</taxon>
        <taxon>Bacillales</taxon>
        <taxon>Paenibacillaceae</taxon>
        <taxon>Brevibacillus</taxon>
    </lineage>
</organism>
<keyword evidence="4" id="KW-1185">Reference proteome</keyword>
<gene>
    <name evidence="1" type="ORF">BAG01nite_23350</name>
    <name evidence="2" type="ORF">EB820_04415</name>
</gene>
<name>A0A3M8B7E1_9BACL</name>
<protein>
    <submittedName>
        <fullName evidence="2">Flagellar protein FliT</fullName>
    </submittedName>
</protein>
<dbReference type="Proteomes" id="UP000317180">
    <property type="component" value="Unassembled WGS sequence"/>
</dbReference>
<evidence type="ECO:0000313" key="3">
    <source>
        <dbReference type="Proteomes" id="UP000276178"/>
    </source>
</evidence>
<dbReference type="AlphaFoldDB" id="A0A3M8B7E1"/>
<dbReference type="EMBL" id="BJOD01000021">
    <property type="protein sequence ID" value="GED26233.1"/>
    <property type="molecule type" value="Genomic_DNA"/>
</dbReference>
<dbReference type="Proteomes" id="UP000276178">
    <property type="component" value="Unassembled WGS sequence"/>
</dbReference>
<evidence type="ECO:0000313" key="1">
    <source>
        <dbReference type="EMBL" id="GED26233.1"/>
    </source>
</evidence>
<dbReference type="RefSeq" id="WP_005829831.1">
    <property type="nucleotide sequence ID" value="NZ_BJOD01000021.1"/>
</dbReference>
<evidence type="ECO:0000313" key="4">
    <source>
        <dbReference type="Proteomes" id="UP000317180"/>
    </source>
</evidence>
<reference evidence="1 4" key="2">
    <citation type="submission" date="2019-06" db="EMBL/GenBank/DDBJ databases">
        <title>Whole genome shotgun sequence of Brevibacillus agri NBRC 15538.</title>
        <authorList>
            <person name="Hosoyama A."/>
            <person name="Uohara A."/>
            <person name="Ohji S."/>
            <person name="Ichikawa N."/>
        </authorList>
    </citation>
    <scope>NUCLEOTIDE SEQUENCE [LARGE SCALE GENOMIC DNA]</scope>
    <source>
        <strain evidence="1 4">NBRC 15538</strain>
    </source>
</reference>
<keyword evidence="2" id="KW-0966">Cell projection</keyword>
<proteinExistence type="predicted"/>
<dbReference type="OrthoDB" id="2468366at2"/>
<evidence type="ECO:0000313" key="2">
    <source>
        <dbReference type="EMBL" id="RNB59290.1"/>
    </source>
</evidence>
<dbReference type="EMBL" id="RHHN01000013">
    <property type="protein sequence ID" value="RNB59290.1"/>
    <property type="molecule type" value="Genomic_DNA"/>
</dbReference>
<dbReference type="GeneID" id="82809749"/>
<sequence length="98" mass="11348">MKEEAEPEEWLELLDKREEVLGQIADAIDRGFVLPPEWNLQYATPFLEIDQRLLPVMQEKQDELSEKINQIQRGRTANKQYGGYSGSPAYGAFFDTKK</sequence>
<keyword evidence="2" id="KW-0969">Cilium</keyword>
<accession>A0A3M8B7E1</accession>